<dbReference type="Proteomes" id="UP000274695">
    <property type="component" value="Unassembled WGS sequence"/>
</dbReference>
<dbReference type="EMBL" id="RHGB01000002">
    <property type="protein sequence ID" value="RNL67070.1"/>
    <property type="molecule type" value="Genomic_DNA"/>
</dbReference>
<protein>
    <submittedName>
        <fullName evidence="1">Uncharacterized protein</fullName>
    </submittedName>
</protein>
<gene>
    <name evidence="1" type="ORF">D0911_02255</name>
</gene>
<name>A0ABX9W5Z6_9GAMM</name>
<evidence type="ECO:0000313" key="1">
    <source>
        <dbReference type="EMBL" id="RNL67070.1"/>
    </source>
</evidence>
<proteinExistence type="predicted"/>
<keyword evidence="2" id="KW-1185">Reference proteome</keyword>
<evidence type="ECO:0000313" key="2">
    <source>
        <dbReference type="Proteomes" id="UP000274695"/>
    </source>
</evidence>
<organism evidence="1 2">
    <name type="scientific">Zhongshania marina</name>
    <dbReference type="NCBI Taxonomy" id="2304603"/>
    <lineage>
        <taxon>Bacteria</taxon>
        <taxon>Pseudomonadati</taxon>
        <taxon>Pseudomonadota</taxon>
        <taxon>Gammaproteobacteria</taxon>
        <taxon>Cellvibrionales</taxon>
        <taxon>Spongiibacteraceae</taxon>
        <taxon>Zhongshania</taxon>
    </lineage>
</organism>
<comment type="caution">
    <text evidence="1">The sequence shown here is derived from an EMBL/GenBank/DDBJ whole genome shotgun (WGS) entry which is preliminary data.</text>
</comment>
<accession>A0ABX9W5Z6</accession>
<reference evidence="1 2" key="1">
    <citation type="submission" date="2018-10" db="EMBL/GenBank/DDBJ databases">
        <title>Draft genome sequence of Zhongshania sp. DSW25-10.</title>
        <authorList>
            <person name="Oh J."/>
        </authorList>
    </citation>
    <scope>NUCLEOTIDE SEQUENCE [LARGE SCALE GENOMIC DNA]</scope>
    <source>
        <strain evidence="1 2">DSW25-10</strain>
    </source>
</reference>
<sequence>MDGKMPKASRHLVMLRLSLAHWQSFYTAPKYHKMLAKQQIHLIPEYAIALYPTFEFTEQRINSTGFFLVSAV</sequence>